<evidence type="ECO:0000313" key="2">
    <source>
        <dbReference type="EMBL" id="AFQ50814.1"/>
    </source>
</evidence>
<dbReference type="Proteomes" id="UP000032866">
    <property type="component" value="Chromosome 2"/>
</dbReference>
<protein>
    <submittedName>
        <fullName evidence="2">Uncharacterized protein</fullName>
    </submittedName>
</protein>
<dbReference type="RefSeq" id="WP_014899581.1">
    <property type="nucleotide sequence ID" value="NC_018514.1"/>
</dbReference>
<evidence type="ECO:0000313" key="3">
    <source>
        <dbReference type="Proteomes" id="UP000032866"/>
    </source>
</evidence>
<name>A0A9W3K4N6_BURCE</name>
<accession>A0A9W3K4N6</accession>
<gene>
    <name evidence="2" type="ORF">GEM_4424</name>
</gene>
<dbReference type="EMBL" id="CP003775">
    <property type="protein sequence ID" value="AFQ50814.1"/>
    <property type="molecule type" value="Genomic_DNA"/>
</dbReference>
<sequence length="45" mass="4676">MAKGERAAQGRGGSPLPEGRAFVEQLHDRGVADSGGAAGMRVRIR</sequence>
<feature type="region of interest" description="Disordered" evidence="1">
    <location>
        <begin position="1"/>
        <end position="20"/>
    </location>
</feature>
<dbReference type="AlphaFoldDB" id="A0A9W3K4N6"/>
<reference evidence="2 3" key="1">
    <citation type="journal article" date="2012" name="J. Bacteriol.">
        <title>Complete Genome Sequence of Burkholderia sp. Strain GG4, a Betaproteobacterium That Reduces 3-Oxo-N-Acylhomoserine Lactones and Produces Different N-Acylhomoserine Lactones.</title>
        <authorList>
            <person name="Hong K.W."/>
            <person name="Koh C.L."/>
            <person name="Sam C.K."/>
            <person name="Yin W.F."/>
            <person name="Chan K.G."/>
        </authorList>
    </citation>
    <scope>NUCLEOTIDE SEQUENCE [LARGE SCALE GENOMIC DNA]</scope>
    <source>
        <strain evidence="2 3">GG4</strain>
    </source>
</reference>
<evidence type="ECO:0000256" key="1">
    <source>
        <dbReference type="SAM" id="MobiDB-lite"/>
    </source>
</evidence>
<dbReference type="KEGG" id="bct:GEM_4424"/>
<organism evidence="2 3">
    <name type="scientific">Burkholderia cepacia GG4</name>
    <dbReference type="NCBI Taxonomy" id="1009846"/>
    <lineage>
        <taxon>Bacteria</taxon>
        <taxon>Pseudomonadati</taxon>
        <taxon>Pseudomonadota</taxon>
        <taxon>Betaproteobacteria</taxon>
        <taxon>Burkholderiales</taxon>
        <taxon>Burkholderiaceae</taxon>
        <taxon>Burkholderia</taxon>
        <taxon>Burkholderia cepacia complex</taxon>
    </lineage>
</organism>
<proteinExistence type="predicted"/>